<feature type="repeat" description="ANK" evidence="1">
    <location>
        <begin position="340"/>
        <end position="372"/>
    </location>
</feature>
<dbReference type="Proteomes" id="UP001149074">
    <property type="component" value="Unassembled WGS sequence"/>
</dbReference>
<feature type="chain" id="PRO_5040878291" description="Ankyrin" evidence="3">
    <location>
        <begin position="17"/>
        <end position="376"/>
    </location>
</feature>
<gene>
    <name evidence="4" type="ORF">N7532_003280</name>
</gene>
<evidence type="ECO:0008006" key="6">
    <source>
        <dbReference type="Google" id="ProtNLM"/>
    </source>
</evidence>
<keyword evidence="5" id="KW-1185">Reference proteome</keyword>
<proteinExistence type="predicted"/>
<keyword evidence="1" id="KW-0040">ANK repeat</keyword>
<dbReference type="PROSITE" id="PS50297">
    <property type="entry name" value="ANK_REP_REGION"/>
    <property type="match status" value="2"/>
</dbReference>
<feature type="region of interest" description="Disordered" evidence="2">
    <location>
        <begin position="135"/>
        <end position="238"/>
    </location>
</feature>
<evidence type="ECO:0000313" key="5">
    <source>
        <dbReference type="Proteomes" id="UP001149074"/>
    </source>
</evidence>
<organism evidence="4 5">
    <name type="scientific">Penicillium argentinense</name>
    <dbReference type="NCBI Taxonomy" id="1131581"/>
    <lineage>
        <taxon>Eukaryota</taxon>
        <taxon>Fungi</taxon>
        <taxon>Dikarya</taxon>
        <taxon>Ascomycota</taxon>
        <taxon>Pezizomycotina</taxon>
        <taxon>Eurotiomycetes</taxon>
        <taxon>Eurotiomycetidae</taxon>
        <taxon>Eurotiales</taxon>
        <taxon>Aspergillaceae</taxon>
        <taxon>Penicillium</taxon>
    </lineage>
</organism>
<comment type="caution">
    <text evidence="4">The sequence shown here is derived from an EMBL/GenBank/DDBJ whole genome shotgun (WGS) entry which is preliminary data.</text>
</comment>
<evidence type="ECO:0000256" key="1">
    <source>
        <dbReference type="PROSITE-ProRule" id="PRU00023"/>
    </source>
</evidence>
<dbReference type="EMBL" id="JAPQKI010000004">
    <property type="protein sequence ID" value="KAJ5102751.1"/>
    <property type="molecule type" value="Genomic_DNA"/>
</dbReference>
<feature type="repeat" description="ANK" evidence="1">
    <location>
        <begin position="307"/>
        <end position="335"/>
    </location>
</feature>
<sequence>MHITLLTTLLAAGTSAQFVQSFVPQVAHAYGFEGPGKWRPINQDHHQQHQQHAQTPKPMAHATPSTMVAMASGAKHSIMPMASSRPYASDIFAPKASHPAIKHHHVKPHSHAHATPSSYMAPSYMPMVTPTPTPRFSHALHAAPKPSAHHGAQAPSAHHASAIVPNGNIGIPAGGMSVPPSAEAPQLLQADKPEGNAPAQQSSNYQLGPGAGGEAPVGSDKDIAPVAPMAPGTNVAPVQPQKSFGADVGNSFCMGQCYPSEEEASCSKPYASPVLKNESSMEELVDAVLLGMEKLLAELKPRSGDLTNSGSLHLATAQGSLDIVQLLLDLGTDTSLYFPNGRPALHYAIRLGNFDIMQYLMQRGLRIAEVDNKDAF</sequence>
<reference evidence="4" key="2">
    <citation type="journal article" date="2023" name="IMA Fungus">
        <title>Comparative genomic study of the Penicillium genus elucidates a diverse pangenome and 15 lateral gene transfer events.</title>
        <authorList>
            <person name="Petersen C."/>
            <person name="Sorensen T."/>
            <person name="Nielsen M.R."/>
            <person name="Sondergaard T.E."/>
            <person name="Sorensen J.L."/>
            <person name="Fitzpatrick D.A."/>
            <person name="Frisvad J.C."/>
            <person name="Nielsen K.L."/>
        </authorList>
    </citation>
    <scope>NUCLEOTIDE SEQUENCE</scope>
    <source>
        <strain evidence="4">IBT 30761</strain>
    </source>
</reference>
<dbReference type="SUPFAM" id="SSF48403">
    <property type="entry name" value="Ankyrin repeat"/>
    <property type="match status" value="1"/>
</dbReference>
<dbReference type="PROSITE" id="PS50088">
    <property type="entry name" value="ANK_REPEAT"/>
    <property type="match status" value="2"/>
</dbReference>
<keyword evidence="3" id="KW-0732">Signal</keyword>
<feature type="signal peptide" evidence="3">
    <location>
        <begin position="1"/>
        <end position="16"/>
    </location>
</feature>
<accession>A0A9W9KED5</accession>
<dbReference type="AlphaFoldDB" id="A0A9W9KED5"/>
<dbReference type="GeneID" id="81354753"/>
<evidence type="ECO:0000256" key="2">
    <source>
        <dbReference type="SAM" id="MobiDB-lite"/>
    </source>
</evidence>
<dbReference type="RefSeq" id="XP_056476131.1">
    <property type="nucleotide sequence ID" value="XM_056615774.1"/>
</dbReference>
<dbReference type="SMART" id="SM00248">
    <property type="entry name" value="ANK"/>
    <property type="match status" value="2"/>
</dbReference>
<dbReference type="Gene3D" id="1.25.40.20">
    <property type="entry name" value="Ankyrin repeat-containing domain"/>
    <property type="match status" value="1"/>
</dbReference>
<dbReference type="InterPro" id="IPR036770">
    <property type="entry name" value="Ankyrin_rpt-contain_sf"/>
</dbReference>
<reference evidence="4" key="1">
    <citation type="submission" date="2022-11" db="EMBL/GenBank/DDBJ databases">
        <authorList>
            <person name="Petersen C."/>
        </authorList>
    </citation>
    <scope>NUCLEOTIDE SEQUENCE</scope>
    <source>
        <strain evidence="4">IBT 30761</strain>
    </source>
</reference>
<dbReference type="OrthoDB" id="4352075at2759"/>
<protein>
    <recommendedName>
        <fullName evidence="6">Ankyrin</fullName>
    </recommendedName>
</protein>
<feature type="region of interest" description="Disordered" evidence="2">
    <location>
        <begin position="39"/>
        <end position="60"/>
    </location>
</feature>
<evidence type="ECO:0000313" key="4">
    <source>
        <dbReference type="EMBL" id="KAJ5102751.1"/>
    </source>
</evidence>
<evidence type="ECO:0000256" key="3">
    <source>
        <dbReference type="SAM" id="SignalP"/>
    </source>
</evidence>
<name>A0A9W9KED5_9EURO</name>
<dbReference type="InterPro" id="IPR002110">
    <property type="entry name" value="Ankyrin_rpt"/>
</dbReference>
<dbReference type="Pfam" id="PF12796">
    <property type="entry name" value="Ank_2"/>
    <property type="match status" value="1"/>
</dbReference>